<name>A0ABT3VG07_9ACTN</name>
<keyword evidence="1" id="KW-1133">Transmembrane helix</keyword>
<accession>A0ABT3VG07</accession>
<organism evidence="2 3">
    <name type="scientific">Streptomyces ortus</name>
    <dbReference type="NCBI Taxonomy" id="2867268"/>
    <lineage>
        <taxon>Bacteria</taxon>
        <taxon>Bacillati</taxon>
        <taxon>Actinomycetota</taxon>
        <taxon>Actinomycetes</taxon>
        <taxon>Kitasatosporales</taxon>
        <taxon>Streptomycetaceae</taxon>
        <taxon>Streptomyces</taxon>
    </lineage>
</organism>
<proteinExistence type="predicted"/>
<keyword evidence="1" id="KW-0472">Membrane</keyword>
<sequence>MALFLFLVLVAVVLGIIGVVAKGLAYLLVIGIVVFVAALALTAVRWSRRSSHRPIR</sequence>
<evidence type="ECO:0000313" key="2">
    <source>
        <dbReference type="EMBL" id="MCX4238592.1"/>
    </source>
</evidence>
<dbReference type="Proteomes" id="UP001165590">
    <property type="component" value="Unassembled WGS sequence"/>
</dbReference>
<dbReference type="EMBL" id="JAIFZO010000002">
    <property type="protein sequence ID" value="MCX4238592.1"/>
    <property type="molecule type" value="Genomic_DNA"/>
</dbReference>
<evidence type="ECO:0008006" key="4">
    <source>
        <dbReference type="Google" id="ProtNLM"/>
    </source>
</evidence>
<keyword evidence="1" id="KW-0812">Transmembrane</keyword>
<evidence type="ECO:0000256" key="1">
    <source>
        <dbReference type="SAM" id="Phobius"/>
    </source>
</evidence>
<feature type="transmembrane region" description="Helical" evidence="1">
    <location>
        <begin position="25"/>
        <end position="46"/>
    </location>
</feature>
<protein>
    <recommendedName>
        <fullName evidence="4">DUF1328 domain-containing protein</fullName>
    </recommendedName>
</protein>
<evidence type="ECO:0000313" key="3">
    <source>
        <dbReference type="Proteomes" id="UP001165590"/>
    </source>
</evidence>
<reference evidence="2" key="1">
    <citation type="journal article" date="2022" name="bioRxiv">
        <title>Discovery and biosynthetic assessment of Streptomyces ortus sp nov. isolated from a deep-sea sponge.</title>
        <authorList>
            <person name="Williams S.E."/>
        </authorList>
    </citation>
    <scope>NUCLEOTIDE SEQUENCE</scope>
    <source>
        <strain evidence="2">A15ISP2-DRY2</strain>
    </source>
</reference>
<keyword evidence="3" id="KW-1185">Reference proteome</keyword>
<comment type="caution">
    <text evidence="2">The sequence shown here is derived from an EMBL/GenBank/DDBJ whole genome shotgun (WGS) entry which is preliminary data.</text>
</comment>
<dbReference type="RefSeq" id="WP_267030870.1">
    <property type="nucleotide sequence ID" value="NZ_JAIFZO010000002.1"/>
</dbReference>
<gene>
    <name evidence="2" type="ORF">K3769_38630</name>
</gene>